<dbReference type="Gene3D" id="2.40.40.10">
    <property type="entry name" value="RlpA-like domain"/>
    <property type="match status" value="1"/>
</dbReference>
<dbReference type="Pfam" id="PF03562">
    <property type="entry name" value="MltA"/>
    <property type="match status" value="1"/>
</dbReference>
<dbReference type="InterPro" id="IPR005300">
    <property type="entry name" value="MltA_B"/>
</dbReference>
<dbReference type="PANTHER" id="PTHR30124:SF0">
    <property type="entry name" value="MEMBRANE-BOUND LYTIC MUREIN TRANSGLYCOSYLASE A"/>
    <property type="match status" value="1"/>
</dbReference>
<dbReference type="GO" id="GO:0008933">
    <property type="term" value="F:peptidoglycan lytic transglycosylase activity"/>
    <property type="evidence" value="ECO:0007669"/>
    <property type="project" value="TreeGrafter"/>
</dbReference>
<feature type="compositionally biased region" description="Pro residues" evidence="6">
    <location>
        <begin position="53"/>
        <end position="67"/>
    </location>
</feature>
<dbReference type="CDD" id="cd14485">
    <property type="entry name" value="mltA_like_LT_A"/>
    <property type="match status" value="1"/>
</dbReference>
<dbReference type="PIRSF" id="PIRSF019422">
    <property type="entry name" value="MltA"/>
    <property type="match status" value="1"/>
</dbReference>
<evidence type="ECO:0000313" key="8">
    <source>
        <dbReference type="EMBL" id="MBB5705541.1"/>
    </source>
</evidence>
<dbReference type="Pfam" id="PF06725">
    <property type="entry name" value="3D"/>
    <property type="match status" value="1"/>
</dbReference>
<comment type="caution">
    <text evidence="8">The sequence shown here is derived from an EMBL/GenBank/DDBJ whole genome shotgun (WGS) entry which is preliminary data.</text>
</comment>
<reference evidence="8 9" key="1">
    <citation type="submission" date="2020-08" db="EMBL/GenBank/DDBJ databases">
        <title>Genomic Encyclopedia of Type Strains, Phase IV (KMG-IV): sequencing the most valuable type-strain genomes for metagenomic binning, comparative biology and taxonomic classification.</title>
        <authorList>
            <person name="Goeker M."/>
        </authorList>
    </citation>
    <scope>NUCLEOTIDE SEQUENCE [LARGE SCALE GENOMIC DNA]</scope>
    <source>
        <strain evidence="8 9">DSM 27163</strain>
    </source>
</reference>
<organism evidence="8 9">
    <name type="scientific">Sphingopyxis panaciterrulae</name>
    <dbReference type="NCBI Taxonomy" id="462372"/>
    <lineage>
        <taxon>Bacteria</taxon>
        <taxon>Pseudomonadati</taxon>
        <taxon>Pseudomonadota</taxon>
        <taxon>Alphaproteobacteria</taxon>
        <taxon>Sphingomonadales</taxon>
        <taxon>Sphingomonadaceae</taxon>
        <taxon>Sphingopyxis</taxon>
    </lineage>
</organism>
<sequence length="449" mass="46738">MAGVRGTPPVRAVGFACLAIILPLLASCASVIPDAGGRGSAPPPPRSESATPAPVPVPSGPVRPYTPRPSTAPGAAAQPIPATPNPPLPAPAPPAGATTAAEAGVILGPEYTELGIAPDRATAALKAFRLSCPALQRRADASGLTRNAEWAESCAAATGWADRDASNFFSRYFGTVQIGAGTAFVTGYFEPEIAASRTKQPGYDVPIYRRPADLVDVDLGLFSDALKGKKIRGRVDGSSFVPYYDRTAIERGALANRGLEIAWAADAAEFFFLQVQGSGRLRLPDGSIMRIGYDSQNGRDYVGIGKLLLDRGELQPGQASMQGILDYLRADPARGAAVMNENPSWVFFRELTGPGPLGALGIPVTGRVSVAADPRYVPLGAPVFLSLDRAEPNGLWIAQDTGGAIKGANRFDSFWGAGDRARAIAGGMAARGSALLLLPRASVARLTGR</sequence>
<evidence type="ECO:0000259" key="7">
    <source>
        <dbReference type="SMART" id="SM00925"/>
    </source>
</evidence>
<comment type="catalytic activity">
    <reaction evidence="1">
        <text>Exolytic cleavage of the (1-&gt;4)-beta-glycosidic linkage between N-acetylmuramic acid (MurNAc) and N-acetylglucosamine (GlcNAc) residues in peptidoglycan, from either the reducing or the non-reducing ends of the peptidoglycan chains, with concomitant formation of a 1,6-anhydrobond in the MurNAc residue.</text>
        <dbReference type="EC" id="4.2.2.n1"/>
    </reaction>
</comment>
<dbReference type="RefSeq" id="WP_246427058.1">
    <property type="nucleotide sequence ID" value="NZ_JACIJH010000002.1"/>
</dbReference>
<dbReference type="EC" id="4.2.2.n1" evidence="2"/>
<dbReference type="CDD" id="cd14668">
    <property type="entry name" value="mlta_B"/>
    <property type="match status" value="1"/>
</dbReference>
<dbReference type="AlphaFoldDB" id="A0A7W9ER57"/>
<feature type="region of interest" description="Disordered" evidence="6">
    <location>
        <begin position="35"/>
        <end position="97"/>
    </location>
</feature>
<evidence type="ECO:0000256" key="4">
    <source>
        <dbReference type="ARBA" id="ARBA00023316"/>
    </source>
</evidence>
<dbReference type="Proteomes" id="UP000537161">
    <property type="component" value="Unassembled WGS sequence"/>
</dbReference>
<dbReference type="PROSITE" id="PS51257">
    <property type="entry name" value="PROKAR_LIPOPROTEIN"/>
    <property type="match status" value="1"/>
</dbReference>
<keyword evidence="3" id="KW-0456">Lyase</keyword>
<accession>A0A7W9ER57</accession>
<dbReference type="GO" id="GO:0071555">
    <property type="term" value="P:cell wall organization"/>
    <property type="evidence" value="ECO:0007669"/>
    <property type="project" value="UniProtKB-KW"/>
</dbReference>
<keyword evidence="9" id="KW-1185">Reference proteome</keyword>
<evidence type="ECO:0000256" key="3">
    <source>
        <dbReference type="ARBA" id="ARBA00023239"/>
    </source>
</evidence>
<dbReference type="GO" id="GO:0009254">
    <property type="term" value="P:peptidoglycan turnover"/>
    <property type="evidence" value="ECO:0007669"/>
    <property type="project" value="InterPro"/>
</dbReference>
<dbReference type="GO" id="GO:0019867">
    <property type="term" value="C:outer membrane"/>
    <property type="evidence" value="ECO:0007669"/>
    <property type="project" value="InterPro"/>
</dbReference>
<evidence type="ECO:0000256" key="6">
    <source>
        <dbReference type="SAM" id="MobiDB-lite"/>
    </source>
</evidence>
<dbReference type="GO" id="GO:0004553">
    <property type="term" value="F:hydrolase activity, hydrolyzing O-glycosyl compounds"/>
    <property type="evidence" value="ECO:0007669"/>
    <property type="project" value="InterPro"/>
</dbReference>
<keyword evidence="4" id="KW-0961">Cell wall biogenesis/degradation</keyword>
<evidence type="ECO:0000256" key="1">
    <source>
        <dbReference type="ARBA" id="ARBA00001420"/>
    </source>
</evidence>
<protein>
    <recommendedName>
        <fullName evidence="2">peptidoglycan lytic exotransglycosylase</fullName>
        <ecNumber evidence="2">4.2.2.n1</ecNumber>
    </recommendedName>
    <alternativeName>
        <fullName evidence="5">Murein hydrolase A</fullName>
    </alternativeName>
</protein>
<evidence type="ECO:0000313" key="9">
    <source>
        <dbReference type="Proteomes" id="UP000537161"/>
    </source>
</evidence>
<evidence type="ECO:0000256" key="2">
    <source>
        <dbReference type="ARBA" id="ARBA00012587"/>
    </source>
</evidence>
<dbReference type="Gene3D" id="2.40.240.50">
    <property type="entry name" value="Barwin-like endoglucanases"/>
    <property type="match status" value="1"/>
</dbReference>
<feature type="compositionally biased region" description="Pro residues" evidence="6">
    <location>
        <begin position="81"/>
        <end position="94"/>
    </location>
</feature>
<dbReference type="GO" id="GO:0009253">
    <property type="term" value="P:peptidoglycan catabolic process"/>
    <property type="evidence" value="ECO:0007669"/>
    <property type="project" value="TreeGrafter"/>
</dbReference>
<gene>
    <name evidence="8" type="ORF">FHR21_000874</name>
</gene>
<dbReference type="PANTHER" id="PTHR30124">
    <property type="entry name" value="MEMBRANE-BOUND LYTIC MUREIN TRANSGLYCOSYLASE A"/>
    <property type="match status" value="1"/>
</dbReference>
<dbReference type="InterPro" id="IPR026044">
    <property type="entry name" value="MltA"/>
</dbReference>
<feature type="domain" description="Lytic transglycosylase MltA" evidence="7">
    <location>
        <begin position="192"/>
        <end position="349"/>
    </location>
</feature>
<dbReference type="SUPFAM" id="SSF50685">
    <property type="entry name" value="Barwin-like endoglucanases"/>
    <property type="match status" value="1"/>
</dbReference>
<dbReference type="SMART" id="SM00925">
    <property type="entry name" value="MltA"/>
    <property type="match status" value="1"/>
</dbReference>
<name>A0A7W9ER57_9SPHN</name>
<dbReference type="InterPro" id="IPR036908">
    <property type="entry name" value="RlpA-like_sf"/>
</dbReference>
<evidence type="ECO:0000256" key="5">
    <source>
        <dbReference type="ARBA" id="ARBA00030918"/>
    </source>
</evidence>
<proteinExistence type="predicted"/>
<dbReference type="InterPro" id="IPR010611">
    <property type="entry name" value="3D_dom"/>
</dbReference>
<dbReference type="EMBL" id="JACIJH010000002">
    <property type="protein sequence ID" value="MBB5705541.1"/>
    <property type="molecule type" value="Genomic_DNA"/>
</dbReference>